<dbReference type="Proteomes" id="UP001558652">
    <property type="component" value="Unassembled WGS sequence"/>
</dbReference>
<evidence type="ECO:0000256" key="3">
    <source>
        <dbReference type="ARBA" id="ARBA00022771"/>
    </source>
</evidence>
<name>A0ABD0XVL2_9HEMI</name>
<evidence type="ECO:0000259" key="7">
    <source>
        <dbReference type="SMART" id="SM00249"/>
    </source>
</evidence>
<protein>
    <recommendedName>
        <fullName evidence="7">Zinc finger PHD-type domain-containing protein</fullName>
    </recommendedName>
</protein>
<keyword evidence="9" id="KW-1185">Reference proteome</keyword>
<accession>A0ABD0XVL2</accession>
<comment type="subcellular location">
    <subcellularLocation>
        <location evidence="1">Nucleus</location>
    </subcellularLocation>
</comment>
<dbReference type="EMBL" id="JBFDAA010000023">
    <property type="protein sequence ID" value="KAL1110290.1"/>
    <property type="molecule type" value="Genomic_DNA"/>
</dbReference>
<sequence length="138" mass="15643">MCHLIFLIKFLLQCSVPCAKKPRTSEDFYLFCKFILEYENYGLTNKEGSPNLSAANPPEIIPLSVKSPVTEDEFEAEDSSDEDSYDIVTCFCKKPFAGRPMIECSKCLTWIHLSCAKVRKSHIPDVYICPSCKEDSTL</sequence>
<dbReference type="InterPro" id="IPR001965">
    <property type="entry name" value="Znf_PHD"/>
</dbReference>
<feature type="signal peptide" evidence="6">
    <location>
        <begin position="1"/>
        <end position="19"/>
    </location>
</feature>
<organism evidence="8 9">
    <name type="scientific">Ranatra chinensis</name>
    <dbReference type="NCBI Taxonomy" id="642074"/>
    <lineage>
        <taxon>Eukaryota</taxon>
        <taxon>Metazoa</taxon>
        <taxon>Ecdysozoa</taxon>
        <taxon>Arthropoda</taxon>
        <taxon>Hexapoda</taxon>
        <taxon>Insecta</taxon>
        <taxon>Pterygota</taxon>
        <taxon>Neoptera</taxon>
        <taxon>Paraneoptera</taxon>
        <taxon>Hemiptera</taxon>
        <taxon>Heteroptera</taxon>
        <taxon>Panheteroptera</taxon>
        <taxon>Nepomorpha</taxon>
        <taxon>Nepidae</taxon>
        <taxon>Ranatrinae</taxon>
        <taxon>Ranatra</taxon>
    </lineage>
</organism>
<dbReference type="SUPFAM" id="SSF57903">
    <property type="entry name" value="FYVE/PHD zinc finger"/>
    <property type="match status" value="1"/>
</dbReference>
<dbReference type="InterPro" id="IPR013083">
    <property type="entry name" value="Znf_RING/FYVE/PHD"/>
</dbReference>
<feature type="chain" id="PRO_5044893752" description="Zinc finger PHD-type domain-containing protein" evidence="6">
    <location>
        <begin position="20"/>
        <end position="138"/>
    </location>
</feature>
<evidence type="ECO:0000256" key="6">
    <source>
        <dbReference type="SAM" id="SignalP"/>
    </source>
</evidence>
<dbReference type="Gene3D" id="3.30.40.10">
    <property type="entry name" value="Zinc/RING finger domain, C3HC4 (zinc finger)"/>
    <property type="match status" value="1"/>
</dbReference>
<keyword evidence="4" id="KW-0862">Zinc</keyword>
<evidence type="ECO:0000256" key="1">
    <source>
        <dbReference type="ARBA" id="ARBA00004123"/>
    </source>
</evidence>
<dbReference type="CDD" id="cd15546">
    <property type="entry name" value="PHD_PHF13_like"/>
    <property type="match status" value="1"/>
</dbReference>
<dbReference type="InterPro" id="IPR011011">
    <property type="entry name" value="Znf_FYVE_PHD"/>
</dbReference>
<keyword evidence="6" id="KW-0732">Signal</keyword>
<evidence type="ECO:0000256" key="2">
    <source>
        <dbReference type="ARBA" id="ARBA00022723"/>
    </source>
</evidence>
<dbReference type="PANTHER" id="PTHR14571:SF9">
    <property type="entry name" value="HISTONE-LYSINE N-METHYLTRANSFERASE SET-26-RELATED"/>
    <property type="match status" value="1"/>
</dbReference>
<feature type="domain" description="Zinc finger PHD-type" evidence="7">
    <location>
        <begin position="89"/>
        <end position="133"/>
    </location>
</feature>
<evidence type="ECO:0000256" key="4">
    <source>
        <dbReference type="ARBA" id="ARBA00022833"/>
    </source>
</evidence>
<reference evidence="8 9" key="1">
    <citation type="submission" date="2024-07" db="EMBL/GenBank/DDBJ databases">
        <title>Chromosome-level genome assembly of the water stick insect Ranatra chinensis (Heteroptera: Nepidae).</title>
        <authorList>
            <person name="Liu X."/>
        </authorList>
    </citation>
    <scope>NUCLEOTIDE SEQUENCE [LARGE SCALE GENOMIC DNA]</scope>
    <source>
        <strain evidence="8">Cailab_2021Rc</strain>
        <tissue evidence="8">Muscle</tissue>
    </source>
</reference>
<dbReference type="Pfam" id="PF20826">
    <property type="entry name" value="PHD_5"/>
    <property type="match status" value="1"/>
</dbReference>
<proteinExistence type="predicted"/>
<dbReference type="GO" id="GO:0005634">
    <property type="term" value="C:nucleus"/>
    <property type="evidence" value="ECO:0007669"/>
    <property type="project" value="UniProtKB-SubCell"/>
</dbReference>
<gene>
    <name evidence="8" type="ORF">AAG570_008367</name>
</gene>
<dbReference type="PANTHER" id="PTHR14571">
    <property type="entry name" value="HISTONE-LYSINE N-METHYLTRANSFERASE SET-26-RELATED"/>
    <property type="match status" value="1"/>
</dbReference>
<dbReference type="AlphaFoldDB" id="A0ABD0XVL2"/>
<dbReference type="GO" id="GO:0008270">
    <property type="term" value="F:zinc ion binding"/>
    <property type="evidence" value="ECO:0007669"/>
    <property type="project" value="UniProtKB-KW"/>
</dbReference>
<comment type="caution">
    <text evidence="8">The sequence shown here is derived from an EMBL/GenBank/DDBJ whole genome shotgun (WGS) entry which is preliminary data.</text>
</comment>
<keyword evidence="3" id="KW-0863">Zinc-finger</keyword>
<keyword evidence="5" id="KW-0539">Nucleus</keyword>
<keyword evidence="2" id="KW-0479">Metal-binding</keyword>
<dbReference type="SMART" id="SM00249">
    <property type="entry name" value="PHD"/>
    <property type="match status" value="1"/>
</dbReference>
<evidence type="ECO:0000313" key="8">
    <source>
        <dbReference type="EMBL" id="KAL1110290.1"/>
    </source>
</evidence>
<evidence type="ECO:0000313" key="9">
    <source>
        <dbReference type="Proteomes" id="UP001558652"/>
    </source>
</evidence>
<evidence type="ECO:0000256" key="5">
    <source>
        <dbReference type="ARBA" id="ARBA00023242"/>
    </source>
</evidence>